<keyword evidence="4 9" id="KW-0812">Transmembrane</keyword>
<dbReference type="GO" id="GO:0017038">
    <property type="term" value="P:protein import"/>
    <property type="evidence" value="ECO:0007669"/>
    <property type="project" value="TreeGrafter"/>
</dbReference>
<protein>
    <submittedName>
        <fullName evidence="11">Tol-Pal system subunit TolQ</fullName>
    </submittedName>
</protein>
<dbReference type="Proteomes" id="UP000192902">
    <property type="component" value="Chromosome"/>
</dbReference>
<feature type="transmembrane region" description="Helical" evidence="9">
    <location>
        <begin position="16"/>
        <end position="37"/>
    </location>
</feature>
<dbReference type="InterPro" id="IPR050790">
    <property type="entry name" value="ExbB/TolQ_transport"/>
</dbReference>
<dbReference type="InterPro" id="IPR017269">
    <property type="entry name" value="Biopolymer_transpt_ExbB-like_1"/>
</dbReference>
<evidence type="ECO:0000256" key="7">
    <source>
        <dbReference type="ARBA" id="ARBA00023136"/>
    </source>
</evidence>
<comment type="subcellular location">
    <subcellularLocation>
        <location evidence="1">Cell inner membrane</location>
        <topology evidence="1">Multi-pass membrane protein</topology>
    </subcellularLocation>
    <subcellularLocation>
        <location evidence="8">Membrane</location>
        <topology evidence="8">Multi-pass membrane protein</topology>
    </subcellularLocation>
</comment>
<feature type="transmembrane region" description="Helical" evidence="9">
    <location>
        <begin position="138"/>
        <end position="162"/>
    </location>
</feature>
<evidence type="ECO:0000313" key="11">
    <source>
        <dbReference type="EMBL" id="ARJ56124.1"/>
    </source>
</evidence>
<evidence type="ECO:0000256" key="2">
    <source>
        <dbReference type="ARBA" id="ARBA00022448"/>
    </source>
</evidence>
<name>A0A1W6BVL3_9BACT</name>
<dbReference type="InterPro" id="IPR002898">
    <property type="entry name" value="MotA_ExbB_proton_chnl"/>
</dbReference>
<dbReference type="PIRSF" id="PIRSF037713">
    <property type="entry name" value="Biopolymer_transpt_exbB-like"/>
    <property type="match status" value="1"/>
</dbReference>
<keyword evidence="7 9" id="KW-0472">Membrane</keyword>
<evidence type="ECO:0000256" key="9">
    <source>
        <dbReference type="SAM" id="Phobius"/>
    </source>
</evidence>
<dbReference type="STRING" id="1121267.CCUN_0482"/>
<evidence type="ECO:0000313" key="12">
    <source>
        <dbReference type="Proteomes" id="UP000192902"/>
    </source>
</evidence>
<keyword evidence="2 8" id="KW-0813">Transport</keyword>
<accession>A0A1W6BVL3</accession>
<evidence type="ECO:0000256" key="5">
    <source>
        <dbReference type="ARBA" id="ARBA00022927"/>
    </source>
</evidence>
<evidence type="ECO:0000256" key="3">
    <source>
        <dbReference type="ARBA" id="ARBA00022475"/>
    </source>
</evidence>
<gene>
    <name evidence="11" type="primary">tolQ</name>
    <name evidence="11" type="ORF">CCUN_0482</name>
</gene>
<comment type="similarity">
    <text evidence="8">Belongs to the exbB/tolQ family.</text>
</comment>
<sequence>MNFEAIFHFFNDSSPITYIVLIWLSLYFILSFSILFARMSYLAIWKSKEKQSLERLLLGEKDISQSDSILRKCTDYSLSRLEIYKNLANRKSSVGLTWLSIIASTSPFIGLFGTVISILETFGGLGSQTSLGIIAPKISEALIATGCGILVAIPAYTFHLIIKRRAYELISIIDSEIKVLSSNKESNA</sequence>
<proteinExistence type="inferred from homology"/>
<dbReference type="AlphaFoldDB" id="A0A1W6BVL3"/>
<evidence type="ECO:0000259" key="10">
    <source>
        <dbReference type="Pfam" id="PF01618"/>
    </source>
</evidence>
<feature type="domain" description="MotA/TolQ/ExbB proton channel" evidence="10">
    <location>
        <begin position="89"/>
        <end position="173"/>
    </location>
</feature>
<dbReference type="EMBL" id="CP020867">
    <property type="protein sequence ID" value="ARJ56124.1"/>
    <property type="molecule type" value="Genomic_DNA"/>
</dbReference>
<keyword evidence="6 9" id="KW-1133">Transmembrane helix</keyword>
<dbReference type="PANTHER" id="PTHR30625:SF15">
    <property type="entry name" value="BIOPOLYMER TRANSPORT PROTEIN EXBB"/>
    <property type="match status" value="1"/>
</dbReference>
<evidence type="ECO:0000256" key="4">
    <source>
        <dbReference type="ARBA" id="ARBA00022692"/>
    </source>
</evidence>
<dbReference type="eggNOG" id="COG0811">
    <property type="taxonomic scope" value="Bacteria"/>
</dbReference>
<evidence type="ECO:0000256" key="6">
    <source>
        <dbReference type="ARBA" id="ARBA00022989"/>
    </source>
</evidence>
<feature type="transmembrane region" description="Helical" evidence="9">
    <location>
        <begin position="95"/>
        <end position="118"/>
    </location>
</feature>
<dbReference type="PANTHER" id="PTHR30625">
    <property type="entry name" value="PROTEIN TOLQ"/>
    <property type="match status" value="1"/>
</dbReference>
<dbReference type="RefSeq" id="WP_027305967.1">
    <property type="nucleotide sequence ID" value="NZ_CP020867.1"/>
</dbReference>
<evidence type="ECO:0000256" key="8">
    <source>
        <dbReference type="RuleBase" id="RU004057"/>
    </source>
</evidence>
<dbReference type="OrthoDB" id="9805133at2"/>
<evidence type="ECO:0000256" key="1">
    <source>
        <dbReference type="ARBA" id="ARBA00004429"/>
    </source>
</evidence>
<keyword evidence="5 8" id="KW-0653">Protein transport</keyword>
<keyword evidence="3" id="KW-1003">Cell membrane</keyword>
<dbReference type="GO" id="GO:0005886">
    <property type="term" value="C:plasma membrane"/>
    <property type="evidence" value="ECO:0007669"/>
    <property type="project" value="UniProtKB-SubCell"/>
</dbReference>
<dbReference type="KEGG" id="ccun:CCUN_0482"/>
<organism evidence="11 12">
    <name type="scientific">Campylobacter cuniculorum DSM 23162 = LMG 24588</name>
    <dbReference type="NCBI Taxonomy" id="1121267"/>
    <lineage>
        <taxon>Bacteria</taxon>
        <taxon>Pseudomonadati</taxon>
        <taxon>Campylobacterota</taxon>
        <taxon>Epsilonproteobacteria</taxon>
        <taxon>Campylobacterales</taxon>
        <taxon>Campylobacteraceae</taxon>
        <taxon>Campylobacter</taxon>
    </lineage>
</organism>
<reference evidence="11 12" key="1">
    <citation type="submission" date="2017-04" db="EMBL/GenBank/DDBJ databases">
        <title>Complete genome sequence of the Campylobacter cuniculorum type strain LMG24588.</title>
        <authorList>
            <person name="Miller W.G."/>
            <person name="Yee E."/>
            <person name="Revez J."/>
            <person name="Bono J.L."/>
            <person name="Rossi M."/>
        </authorList>
    </citation>
    <scope>NUCLEOTIDE SEQUENCE [LARGE SCALE GENOMIC DNA]</scope>
    <source>
        <strain evidence="11 12">LMG 24588</strain>
    </source>
</reference>
<dbReference type="Pfam" id="PF01618">
    <property type="entry name" value="MotA_ExbB"/>
    <property type="match status" value="1"/>
</dbReference>